<comment type="caution">
    <text evidence="1">The sequence shown here is derived from an EMBL/GenBank/DDBJ whole genome shotgun (WGS) entry which is preliminary data.</text>
</comment>
<organism evidence="1 3">
    <name type="scientific">Xanthobacter flavus</name>
    <dbReference type="NCBI Taxonomy" id="281"/>
    <lineage>
        <taxon>Bacteria</taxon>
        <taxon>Pseudomonadati</taxon>
        <taxon>Pseudomonadota</taxon>
        <taxon>Alphaproteobacteria</taxon>
        <taxon>Hyphomicrobiales</taxon>
        <taxon>Xanthobacteraceae</taxon>
        <taxon>Xanthobacter</taxon>
    </lineage>
</organism>
<gene>
    <name evidence="2" type="ORF">GGQ86_004894</name>
    <name evidence="1" type="ORF">XFLAVUS301_50410</name>
</gene>
<proteinExistence type="predicted"/>
<reference evidence="2 4" key="2">
    <citation type="submission" date="2023-07" db="EMBL/GenBank/DDBJ databases">
        <title>Genomic Encyclopedia of Type Strains, Phase IV (KMG-IV): sequencing the most valuable type-strain genomes for metagenomic binning, comparative biology and taxonomic classification.</title>
        <authorList>
            <person name="Goeker M."/>
        </authorList>
    </citation>
    <scope>NUCLEOTIDE SEQUENCE [LARGE SCALE GENOMIC DNA]</scope>
    <source>
        <strain evidence="2 4">DSM 338</strain>
    </source>
</reference>
<accession>A0A9W6FPB4</accession>
<dbReference type="RefSeq" id="WP_281810019.1">
    <property type="nucleotide sequence ID" value="NZ_BSDO01000015.1"/>
</dbReference>
<evidence type="ECO:0008006" key="5">
    <source>
        <dbReference type="Google" id="ProtNLM"/>
    </source>
</evidence>
<dbReference type="Proteomes" id="UP001144397">
    <property type="component" value="Unassembled WGS sequence"/>
</dbReference>
<dbReference type="PANTHER" id="PTHR36057:SF1">
    <property type="entry name" value="LIPOPROTEIN LIPID ATTACHMENT SITE-LIKE PROTEIN, PUTATIVE (DUF1223)-RELATED"/>
    <property type="match status" value="1"/>
</dbReference>
<dbReference type="PANTHER" id="PTHR36057">
    <property type="match status" value="1"/>
</dbReference>
<dbReference type="InterPro" id="IPR010634">
    <property type="entry name" value="DUF1223"/>
</dbReference>
<dbReference type="GeneID" id="95765813"/>
<evidence type="ECO:0000313" key="1">
    <source>
        <dbReference type="EMBL" id="GLI25367.1"/>
    </source>
</evidence>
<dbReference type="EMBL" id="BSDO01000015">
    <property type="protein sequence ID" value="GLI25367.1"/>
    <property type="molecule type" value="Genomic_DNA"/>
</dbReference>
<dbReference type="Pfam" id="PF06764">
    <property type="entry name" value="DUF1223"/>
    <property type="match status" value="1"/>
</dbReference>
<reference evidence="1" key="1">
    <citation type="submission" date="2022-12" db="EMBL/GenBank/DDBJ databases">
        <title>Reference genome sequencing for broad-spectrum identification of bacterial and archaeal isolates by mass spectrometry.</title>
        <authorList>
            <person name="Sekiguchi Y."/>
            <person name="Tourlousse D.M."/>
        </authorList>
    </citation>
    <scope>NUCLEOTIDE SEQUENCE</scope>
    <source>
        <strain evidence="1">301</strain>
    </source>
</reference>
<evidence type="ECO:0000313" key="2">
    <source>
        <dbReference type="EMBL" id="MDR6336393.1"/>
    </source>
</evidence>
<dbReference type="AlphaFoldDB" id="A0A9W6FPB4"/>
<keyword evidence="4" id="KW-1185">Reference proteome</keyword>
<sequence>MAETPSASSPPPREPRRPPHAKWAAFAAGAAILALLPGGPAAAEPRQKLTVVELFTSQGCSSCPPADANLIALTRRPDVLALSFSVTYWDRLGWRDTFGKPEFTARQYTYEPMLGERGPFTPQMVVNGRLSRVGYSLPDIERAISSAGPVVGPEVTIGAHDVAVGPGTAPAAAADVWLAEYEPGVIEVPVRRGENAGRTLPHARVVRRLQRLGAWTGTRARYPRPDAEPGLRTAILVQAPAGGPILAAATE</sequence>
<dbReference type="InterPro" id="IPR036249">
    <property type="entry name" value="Thioredoxin-like_sf"/>
</dbReference>
<protein>
    <recommendedName>
        <fullName evidence="5">DUF1223 domain-containing protein</fullName>
    </recommendedName>
</protein>
<dbReference type="EMBL" id="JAVDPY010000012">
    <property type="protein sequence ID" value="MDR6336393.1"/>
    <property type="molecule type" value="Genomic_DNA"/>
</dbReference>
<dbReference type="SUPFAM" id="SSF52833">
    <property type="entry name" value="Thioredoxin-like"/>
    <property type="match status" value="1"/>
</dbReference>
<evidence type="ECO:0000313" key="3">
    <source>
        <dbReference type="Proteomes" id="UP001144397"/>
    </source>
</evidence>
<name>A0A9W6FPB4_XANFL</name>
<evidence type="ECO:0000313" key="4">
    <source>
        <dbReference type="Proteomes" id="UP001245370"/>
    </source>
</evidence>
<dbReference type="Proteomes" id="UP001245370">
    <property type="component" value="Unassembled WGS sequence"/>
</dbReference>